<evidence type="ECO:0000256" key="1">
    <source>
        <dbReference type="SAM" id="Phobius"/>
    </source>
</evidence>
<dbReference type="Pfam" id="PF13584">
    <property type="entry name" value="BatD"/>
    <property type="match status" value="1"/>
</dbReference>
<accession>A0ABU7G0X5</accession>
<protein>
    <submittedName>
        <fullName evidence="3">BatD family protein</fullName>
    </submittedName>
</protein>
<keyword evidence="4" id="KW-1185">Reference proteome</keyword>
<reference evidence="4" key="1">
    <citation type="submission" date="2023-07" db="EMBL/GenBank/DDBJ databases">
        <title>Draft genome sequence of Agarivorans aestuarii strain ZMCS4, a CAZymes producing bacteria isolated from the marine brown algae Clodostephus spongiosus.</title>
        <authorList>
            <person name="Lorente B."/>
            <person name="Cabral C."/>
            <person name="Frias J."/>
            <person name="Faria J."/>
            <person name="Toubarro D."/>
        </authorList>
    </citation>
    <scope>NUCLEOTIDE SEQUENCE [LARGE SCALE GENOMIC DNA]</scope>
    <source>
        <strain evidence="4">ZMCS4</strain>
    </source>
</reference>
<proteinExistence type="predicted"/>
<keyword evidence="2" id="KW-0732">Signal</keyword>
<name>A0ABU7G0X5_9ALTE</name>
<comment type="caution">
    <text evidence="3">The sequence shown here is derived from an EMBL/GenBank/DDBJ whole genome shotgun (WGS) entry which is preliminary data.</text>
</comment>
<evidence type="ECO:0000313" key="3">
    <source>
        <dbReference type="EMBL" id="MEE1672920.1"/>
    </source>
</evidence>
<keyword evidence="1" id="KW-0472">Membrane</keyword>
<dbReference type="PANTHER" id="PTHR40940:SF1">
    <property type="entry name" value="PROTEIN BATD"/>
    <property type="match status" value="1"/>
</dbReference>
<organism evidence="3 4">
    <name type="scientific">Agarivorans aestuarii</name>
    <dbReference type="NCBI Taxonomy" id="1563703"/>
    <lineage>
        <taxon>Bacteria</taxon>
        <taxon>Pseudomonadati</taxon>
        <taxon>Pseudomonadota</taxon>
        <taxon>Gammaproteobacteria</taxon>
        <taxon>Alteromonadales</taxon>
        <taxon>Alteromonadaceae</taxon>
        <taxon>Agarivorans</taxon>
    </lineage>
</organism>
<dbReference type="EMBL" id="JAYDYW010000004">
    <property type="protein sequence ID" value="MEE1672920.1"/>
    <property type="molecule type" value="Genomic_DNA"/>
</dbReference>
<dbReference type="PANTHER" id="PTHR40940">
    <property type="entry name" value="PROTEIN BATD-RELATED"/>
    <property type="match status" value="1"/>
</dbReference>
<dbReference type="Proteomes" id="UP001310248">
    <property type="component" value="Unassembled WGS sequence"/>
</dbReference>
<evidence type="ECO:0000313" key="4">
    <source>
        <dbReference type="Proteomes" id="UP001310248"/>
    </source>
</evidence>
<gene>
    <name evidence="3" type="ORF">SNR37_002331</name>
</gene>
<feature type="signal peptide" evidence="2">
    <location>
        <begin position="1"/>
        <end position="18"/>
    </location>
</feature>
<evidence type="ECO:0000256" key="2">
    <source>
        <dbReference type="SAM" id="SignalP"/>
    </source>
</evidence>
<keyword evidence="1" id="KW-1133">Transmembrane helix</keyword>
<keyword evidence="1" id="KW-0812">Transmembrane</keyword>
<sequence>MKALSVIFILLLSFNGYATTKVTASVSQNPVAVGQAFTLEIMADDTLAASEFDSSVLLRQKFVVGSTSTSRQHTSINGESSTQTRWTTTLLVREEGNYLIPSFNIGGQNTTPIQLKAKVIAAIEPSKDQVRMEVSLDNAEVYIGQPVTYTAKIWVANSLDQANIIAPSMLGAKIEKLGDDKQDLEVIDGKRYRTLTRHWLLTPEKAGEFEVRGPRLSGLANDINRRARPVDIAAQTLSLEVKAPPASFPGTWLPSNDLLLYEEIQPLQSDYQQGQAFTRIINLTIAGITEEQLPEIAIDYGEDFRVYPEAYQDRTIVKDGIVFAQRSLNVALIPVNEGELTLPGWSLPWWDLAKDQQASADIAPRTITVVAAPVNQQLQTLSSNQNIAPEVIEKPSTSIWTWFFALAWLLTMALLVWVIKRKKVAITAEAELEQSEYTTALDDDYWAQFSAACKSGHMHQAEQALGKWVAKQELNSSFASLHKEISTANWASEVKEDFDLVAFFQQCQALKKQHQNKKEQGEAALSSLNP</sequence>
<feature type="transmembrane region" description="Helical" evidence="1">
    <location>
        <begin position="399"/>
        <end position="419"/>
    </location>
</feature>
<dbReference type="RefSeq" id="WP_329774315.1">
    <property type="nucleotide sequence ID" value="NZ_JAYDYW010000004.1"/>
</dbReference>
<feature type="chain" id="PRO_5045648253" evidence="2">
    <location>
        <begin position="19"/>
        <end position="530"/>
    </location>
</feature>
<dbReference type="InterPro" id="IPR025738">
    <property type="entry name" value="BatD"/>
</dbReference>